<evidence type="ECO:0000313" key="3">
    <source>
        <dbReference type="EMBL" id="NXI74889.1"/>
    </source>
</evidence>
<dbReference type="GO" id="GO:0005829">
    <property type="term" value="C:cytosol"/>
    <property type="evidence" value="ECO:0007669"/>
    <property type="project" value="TreeGrafter"/>
</dbReference>
<dbReference type="Proteomes" id="UP000567872">
    <property type="component" value="Unassembled WGS sequence"/>
</dbReference>
<dbReference type="EMBL" id="VXAA01007441">
    <property type="protein sequence ID" value="NXI74889.1"/>
    <property type="molecule type" value="Genomic_DNA"/>
</dbReference>
<evidence type="ECO:0000256" key="2">
    <source>
        <dbReference type="SAM" id="MobiDB-lite"/>
    </source>
</evidence>
<feature type="region of interest" description="Disordered" evidence="2">
    <location>
        <begin position="123"/>
        <end position="146"/>
    </location>
</feature>
<feature type="region of interest" description="Disordered" evidence="2">
    <location>
        <begin position="227"/>
        <end position="246"/>
    </location>
</feature>
<dbReference type="GO" id="GO:0035303">
    <property type="term" value="P:regulation of dephosphorylation"/>
    <property type="evidence" value="ECO:0007669"/>
    <property type="project" value="TreeGrafter"/>
</dbReference>
<feature type="compositionally biased region" description="Polar residues" evidence="2">
    <location>
        <begin position="229"/>
        <end position="241"/>
    </location>
</feature>
<comment type="caution">
    <text evidence="3">The sequence shown here is derived from an EMBL/GenBank/DDBJ whole genome shotgun (WGS) entry which is preliminary data.</text>
</comment>
<evidence type="ECO:0000256" key="1">
    <source>
        <dbReference type="ARBA" id="ARBA00034730"/>
    </source>
</evidence>
<proteinExistence type="inferred from homology"/>
<reference evidence="3 4" key="1">
    <citation type="submission" date="2019-09" db="EMBL/GenBank/DDBJ databases">
        <title>Bird 10,000 Genomes (B10K) Project - Family phase.</title>
        <authorList>
            <person name="Zhang G."/>
        </authorList>
    </citation>
    <scope>NUCLEOTIDE SEQUENCE [LARGE SCALE GENOMIC DNA]</scope>
    <source>
        <strain evidence="3">B10K-DU-001-57</strain>
        <tissue evidence="3">Muscle</tissue>
    </source>
</reference>
<dbReference type="InterPro" id="IPR038511">
    <property type="entry name" value="TAP42/TAP46-like_sf"/>
</dbReference>
<evidence type="ECO:0000313" key="4">
    <source>
        <dbReference type="Proteomes" id="UP000567872"/>
    </source>
</evidence>
<dbReference type="InterPro" id="IPR007304">
    <property type="entry name" value="TAP46-like"/>
</dbReference>
<feature type="non-terminal residue" evidence="3">
    <location>
        <position position="1"/>
    </location>
</feature>
<dbReference type="OrthoDB" id="10261753at2759"/>
<gene>
    <name evidence="3" type="primary">Igbp1</name>
    <name evidence="3" type="ORF">ANSSEM_R01685</name>
</gene>
<comment type="similarity">
    <text evidence="1">Belongs to the IGBP1/TAP42 family.</text>
</comment>
<feature type="non-terminal residue" evidence="3">
    <location>
        <position position="340"/>
    </location>
</feature>
<dbReference type="GO" id="GO:0051721">
    <property type="term" value="F:protein phosphatase 2A binding"/>
    <property type="evidence" value="ECO:0007669"/>
    <property type="project" value="TreeGrafter"/>
</dbReference>
<feature type="region of interest" description="Disordered" evidence="2">
    <location>
        <begin position="282"/>
        <end position="340"/>
    </location>
</feature>
<keyword evidence="4" id="KW-1185">Reference proteome</keyword>
<dbReference type="Gene3D" id="1.25.40.540">
    <property type="entry name" value="TAP42-like family"/>
    <property type="match status" value="1"/>
</dbReference>
<dbReference type="Pfam" id="PF04177">
    <property type="entry name" value="TAP42"/>
    <property type="match status" value="1"/>
</dbReference>
<sequence>MAEGRSEGSRLPELLAEGWRLWEEVDAGTEPSSGAPAVQDKVRQGLGALQQAAAMVAQLELFSENEELEEIASADLKYLLVPALLGALTLRQVDTSKRREHLESARAHFCRFLELCRGYGLSSSRPPPASPPEDKEAGSPAPVGPAAAQRSLLAMASSRQAKIERYKQKKELENRLASVRTFVESGQADEDQIREFYLLQTQKWISISFEEIESIDQEMVILRSRDAVKQSSAPPHGTSRQARAPLKPFILTRDAVHAKVFGAGYPGLPTMTVNDWYDQHRREEAARGQSAPQRPPDITDEELKEKKEEEDDEEALQKARNWDDWKDTHPRGYGNRQNMG</sequence>
<protein>
    <submittedName>
        <fullName evidence="3">IGBP1 protein</fullName>
    </submittedName>
</protein>
<dbReference type="FunFam" id="1.25.40.540:FF:000003">
    <property type="entry name" value="Immunoglobulin (CD79A)-binding protein 1"/>
    <property type="match status" value="1"/>
</dbReference>
<dbReference type="GO" id="GO:0009966">
    <property type="term" value="P:regulation of signal transduction"/>
    <property type="evidence" value="ECO:0007669"/>
    <property type="project" value="InterPro"/>
</dbReference>
<name>A0A7K9VQD7_ANSSE</name>
<dbReference type="PANTHER" id="PTHR10933">
    <property type="entry name" value="IMMUNOGLOBULIN-BINDING PROTEIN 1"/>
    <property type="match status" value="1"/>
</dbReference>
<dbReference type="PANTHER" id="PTHR10933:SF9">
    <property type="entry name" value="IMMUNOGLOBULIN-BINDING PROTEIN 1"/>
    <property type="match status" value="1"/>
</dbReference>
<accession>A0A7K9VQD7</accession>
<dbReference type="AlphaFoldDB" id="A0A7K9VQD7"/>
<organism evidence="3 4">
    <name type="scientific">Anseranas semipalmata</name>
    <name type="common">Magpie goose</name>
    <name type="synonym">Anas semipalmata</name>
    <dbReference type="NCBI Taxonomy" id="8851"/>
    <lineage>
        <taxon>Eukaryota</taxon>
        <taxon>Metazoa</taxon>
        <taxon>Chordata</taxon>
        <taxon>Craniata</taxon>
        <taxon>Vertebrata</taxon>
        <taxon>Euteleostomi</taxon>
        <taxon>Archelosauria</taxon>
        <taxon>Archosauria</taxon>
        <taxon>Dinosauria</taxon>
        <taxon>Saurischia</taxon>
        <taxon>Theropoda</taxon>
        <taxon>Coelurosauria</taxon>
        <taxon>Aves</taxon>
        <taxon>Neognathae</taxon>
        <taxon>Galloanserae</taxon>
        <taxon>Anseriformes</taxon>
        <taxon>Anseranatidae</taxon>
        <taxon>Anseranas</taxon>
    </lineage>
</organism>
<feature type="compositionally biased region" description="Basic and acidic residues" evidence="2">
    <location>
        <begin position="315"/>
        <end position="330"/>
    </location>
</feature>